<accession>A0AAR5PGD9</accession>
<dbReference type="Pfam" id="PF12166">
    <property type="entry name" value="Piezo_cap"/>
    <property type="match status" value="1"/>
</dbReference>
<dbReference type="GO" id="GO:0050982">
    <property type="term" value="P:detection of mechanical stimulus"/>
    <property type="evidence" value="ECO:0007669"/>
    <property type="project" value="TreeGrafter"/>
</dbReference>
<comment type="subcellular location">
    <subcellularLocation>
        <location evidence="1">Membrane</location>
        <topology evidence="1">Multi-pass membrane protein</topology>
    </subcellularLocation>
</comment>
<evidence type="ECO:0000313" key="10">
    <source>
        <dbReference type="EnsemblMetazoa" id="XP_019760120.1"/>
    </source>
</evidence>
<evidence type="ECO:0000256" key="2">
    <source>
        <dbReference type="ARBA" id="ARBA00007821"/>
    </source>
</evidence>
<feature type="domain" description="Piezo transmembrane helical unit" evidence="8">
    <location>
        <begin position="146"/>
        <end position="265"/>
    </location>
</feature>
<dbReference type="Proteomes" id="UP000019118">
    <property type="component" value="Unassembled WGS sequence"/>
</dbReference>
<proteinExistence type="inferred from homology"/>
<feature type="transmembrane region" description="Helical" evidence="6">
    <location>
        <begin position="164"/>
        <end position="183"/>
    </location>
</feature>
<sequence length="831" mass="95911">MSRRDWKSFSSCSAGFAFSYRLTSLSFSYIICMYFNQPAIPFSKSVSISFHSSASIHVCLEKNSNRPRPTIYLLKHLNAFYSLKCSQEKTNYTDGVRLGSNKIWRPLELYRDVLNATSKNSQPEQEVIQYSIYIKLLKAIWYILLSYSEAMCYLIIILNQVIRANFISLPLVILMFCWGALTVPKPTRTYWVITIAYVLIMLFLKNVFVMKVIPWNAKQELYDDNLFFPPGIIGITSTTRVVFNFIMLVVFFFHRVVLQKLGLWKPFTYRNSALIEDGDYFVREGKLTRLNRNDPRGPSTLAVKTFGVSMSDYFPRSVLASFIKYAENFRLFTQQSITPSSAQIPVDVYTPMFLCDLINLCLILFFYGDFNNDLERSGLIEFMQNNTVPISFIVTVLVLVFLMVIDRAIYRRKNRFAKLVFYFLQVISCHLYLFVLYPIVTKKKFRDTRVVQAFYVFKCLYFLFSAYQIRNGYPSLISFQFLWHGMTVFNRFAYKFYLLIPYFFELRVLLDWICSDSCLAVTDWFKMEEITSNMFDQRCGQDLDENWSEPAGTAKDRNKKYLVGGFLYVLLILTVIFPFLLFSLSGTVGVQTHPAKIKLQVSIGSSEPIFESYASQKSLKLLSKEDYKNLTTTFNSIPESEEIFENFHADDVVVVDWSPNSLTKWKVSPGSYAELIEDVFSDDDFAVRVEISYTHLGTGGQKVKRIFGQSAVVPPLPNPQRQNLINMLQSNISVDTAIWVPLSFPKFLLITKDGTPKPLPIMLEQGNYTYDPYNESSFLQDTDDDEDTPADPKILRNLVASLLVNEDGDKWQSGPEFYLVLTLLTDFLGGI</sequence>
<feature type="transmembrane region" description="Helical" evidence="6">
    <location>
        <begin position="190"/>
        <end position="208"/>
    </location>
</feature>
<dbReference type="GO" id="GO:0016020">
    <property type="term" value="C:membrane"/>
    <property type="evidence" value="ECO:0007669"/>
    <property type="project" value="UniProtKB-SubCell"/>
</dbReference>
<organism evidence="10 11">
    <name type="scientific">Dendroctonus ponderosae</name>
    <name type="common">Mountain pine beetle</name>
    <dbReference type="NCBI Taxonomy" id="77166"/>
    <lineage>
        <taxon>Eukaryota</taxon>
        <taxon>Metazoa</taxon>
        <taxon>Ecdysozoa</taxon>
        <taxon>Arthropoda</taxon>
        <taxon>Hexapoda</taxon>
        <taxon>Insecta</taxon>
        <taxon>Pterygota</taxon>
        <taxon>Neoptera</taxon>
        <taxon>Endopterygota</taxon>
        <taxon>Coleoptera</taxon>
        <taxon>Polyphaga</taxon>
        <taxon>Cucujiformia</taxon>
        <taxon>Curculionidae</taxon>
        <taxon>Scolytinae</taxon>
        <taxon>Dendroctonus</taxon>
    </lineage>
</organism>
<evidence type="ECO:0000259" key="9">
    <source>
        <dbReference type="Pfam" id="PF24874"/>
    </source>
</evidence>
<dbReference type="GO" id="GO:0071260">
    <property type="term" value="P:cellular response to mechanical stimulus"/>
    <property type="evidence" value="ECO:0007669"/>
    <property type="project" value="TreeGrafter"/>
</dbReference>
<evidence type="ECO:0000313" key="11">
    <source>
        <dbReference type="Proteomes" id="UP000019118"/>
    </source>
</evidence>
<reference evidence="10" key="2">
    <citation type="submission" date="2024-08" db="UniProtKB">
        <authorList>
            <consortium name="EnsemblMetazoa"/>
        </authorList>
    </citation>
    <scope>IDENTIFICATION</scope>
</reference>
<dbReference type="GO" id="GO:0008381">
    <property type="term" value="F:mechanosensitive monoatomic ion channel activity"/>
    <property type="evidence" value="ECO:0007669"/>
    <property type="project" value="InterPro"/>
</dbReference>
<dbReference type="PANTHER" id="PTHR13167">
    <property type="entry name" value="PIEZO-TYPE MECHANOSENSITIVE ION CHANNEL COMPONENT"/>
    <property type="match status" value="1"/>
</dbReference>
<protein>
    <recommendedName>
        <fullName evidence="12">Piezo non-specific cation channel R-Ras-binding domain-containing protein</fullName>
    </recommendedName>
</protein>
<feature type="transmembrane region" description="Helical" evidence="6">
    <location>
        <begin position="566"/>
        <end position="590"/>
    </location>
</feature>
<keyword evidence="3 6" id="KW-0812">Transmembrane</keyword>
<feature type="transmembrane region" description="Helical" evidence="6">
    <location>
        <begin position="452"/>
        <end position="469"/>
    </location>
</feature>
<evidence type="ECO:0000256" key="6">
    <source>
        <dbReference type="SAM" id="Phobius"/>
    </source>
</evidence>
<dbReference type="GO" id="GO:0042391">
    <property type="term" value="P:regulation of membrane potential"/>
    <property type="evidence" value="ECO:0007669"/>
    <property type="project" value="TreeGrafter"/>
</dbReference>
<name>A0AAR5PGD9_DENPD</name>
<reference evidence="11" key="1">
    <citation type="journal article" date="2013" name="Genome Biol.">
        <title>Draft genome of the mountain pine beetle, Dendroctonus ponderosae Hopkins, a major forest pest.</title>
        <authorList>
            <person name="Keeling C.I."/>
            <person name="Yuen M.M."/>
            <person name="Liao N.Y."/>
            <person name="Docking T.R."/>
            <person name="Chan S.K."/>
            <person name="Taylor G.A."/>
            <person name="Palmquist D.L."/>
            <person name="Jackman S.D."/>
            <person name="Nguyen A."/>
            <person name="Li M."/>
            <person name="Henderson H."/>
            <person name="Janes J.K."/>
            <person name="Zhao Y."/>
            <person name="Pandoh P."/>
            <person name="Moore R."/>
            <person name="Sperling F.A."/>
            <person name="Huber D.P."/>
            <person name="Birol I."/>
            <person name="Jones S.J."/>
            <person name="Bohlmann J."/>
        </authorList>
    </citation>
    <scope>NUCLEOTIDE SEQUENCE</scope>
</reference>
<evidence type="ECO:0000256" key="1">
    <source>
        <dbReference type="ARBA" id="ARBA00004141"/>
    </source>
</evidence>
<dbReference type="InterPro" id="IPR031334">
    <property type="entry name" value="Piezo_cap_dom"/>
</dbReference>
<comment type="similarity">
    <text evidence="2">Belongs to the PIEZO (TC 1.A.75) family.</text>
</comment>
<feature type="transmembrane region" description="Helical" evidence="6">
    <location>
        <begin position="228"/>
        <end position="253"/>
    </location>
</feature>
<dbReference type="InterPro" id="IPR027272">
    <property type="entry name" value="Piezo"/>
</dbReference>
<evidence type="ECO:0000259" key="8">
    <source>
        <dbReference type="Pfam" id="PF23188"/>
    </source>
</evidence>
<feature type="domain" description="Piezo THU9 and anchor" evidence="9">
    <location>
        <begin position="346"/>
        <end position="583"/>
    </location>
</feature>
<evidence type="ECO:0000256" key="3">
    <source>
        <dbReference type="ARBA" id="ARBA00022692"/>
    </source>
</evidence>
<dbReference type="EnsemblMetazoa" id="XM_019904561.1">
    <property type="protein sequence ID" value="XP_019760120.1"/>
    <property type="gene ID" value="LOC109537705"/>
</dbReference>
<dbReference type="InterPro" id="IPR056768">
    <property type="entry name" value="THU_Piezo"/>
</dbReference>
<feature type="transmembrane region" description="Helical" evidence="6">
    <location>
        <begin position="139"/>
        <end position="158"/>
    </location>
</feature>
<evidence type="ECO:0000256" key="5">
    <source>
        <dbReference type="ARBA" id="ARBA00023136"/>
    </source>
</evidence>
<dbReference type="Pfam" id="PF24874">
    <property type="entry name" value="Piezo_THU9_anchor"/>
    <property type="match status" value="1"/>
</dbReference>
<keyword evidence="5 6" id="KW-0472">Membrane</keyword>
<evidence type="ECO:0008006" key="12">
    <source>
        <dbReference type="Google" id="ProtNLM"/>
    </source>
</evidence>
<dbReference type="AlphaFoldDB" id="A0AAR5PGD9"/>
<keyword evidence="11" id="KW-1185">Reference proteome</keyword>
<feature type="transmembrane region" description="Helical" evidence="6">
    <location>
        <begin position="348"/>
        <end position="368"/>
    </location>
</feature>
<feature type="transmembrane region" description="Helical" evidence="6">
    <location>
        <begin position="419"/>
        <end position="440"/>
    </location>
</feature>
<dbReference type="GO" id="GO:0005261">
    <property type="term" value="F:monoatomic cation channel activity"/>
    <property type="evidence" value="ECO:0007669"/>
    <property type="project" value="TreeGrafter"/>
</dbReference>
<evidence type="ECO:0000256" key="4">
    <source>
        <dbReference type="ARBA" id="ARBA00022989"/>
    </source>
</evidence>
<dbReference type="InterPro" id="IPR056770">
    <property type="entry name" value="Piezo_THU9_anchor"/>
</dbReference>
<feature type="domain" description="Piezo non-specific cation channel cap" evidence="7">
    <location>
        <begin position="620"/>
        <end position="760"/>
    </location>
</feature>
<evidence type="ECO:0000259" key="7">
    <source>
        <dbReference type="Pfam" id="PF12166"/>
    </source>
</evidence>
<keyword evidence="4 6" id="KW-1133">Transmembrane helix</keyword>
<dbReference type="Pfam" id="PF23188">
    <property type="entry name" value="THU_Piezo1"/>
    <property type="match status" value="1"/>
</dbReference>
<dbReference type="PANTHER" id="PTHR13167:SF25">
    <property type="entry name" value="PIEZO-TYPE MECHANOSENSITIVE ION CHANNEL COMPONENT"/>
    <property type="match status" value="1"/>
</dbReference>
<feature type="transmembrane region" description="Helical" evidence="6">
    <location>
        <begin position="388"/>
        <end position="410"/>
    </location>
</feature>